<keyword evidence="4" id="KW-1185">Reference proteome</keyword>
<protein>
    <recommendedName>
        <fullName evidence="5">TRP C-terminal domain-containing protein</fullName>
    </recommendedName>
</protein>
<evidence type="ECO:0000313" key="3">
    <source>
        <dbReference type="EMBL" id="CBJ31467.1"/>
    </source>
</evidence>
<gene>
    <name evidence="3" type="ORF">Esi_0257_0026</name>
</gene>
<keyword evidence="2" id="KW-1133">Transmembrane helix</keyword>
<feature type="transmembrane region" description="Helical" evidence="2">
    <location>
        <begin position="107"/>
        <end position="128"/>
    </location>
</feature>
<feature type="transmembrane region" description="Helical" evidence="2">
    <location>
        <begin position="80"/>
        <end position="101"/>
    </location>
</feature>
<sequence length="372" mass="39888">MTFVYPVGIPFALGWWLFRHRVDLRADEVGRRSNSRITPAADLWGPYRPERYYYEVIECFRRIALTGFAVFIYPDSSAQIAIVLLLAVVFMVVSEILSPFARPVEMWLYRAGHYVVFASMYLALLLRVDVSDEGDQSQGVFAVVVVVAHACMVLVVLGQGLLIFMGWEGKTDKNERQTVFPAPAESRASLATDWSFLGSQGGLLGNEKDGGGGGDGDDDDYGEGRGGEEVSTHNPLYAESNNDGGGRDGGGFGYPRRRHAGAGREDNGHAGVSAGGDAENADEGEEVKGEEVAAPAAKESFFPVSPSGPRRQMPEQQATFMPGSSAAVVARRSNPTGGAQEGHELNVSEDYSVVLSDADFAGTAAADGFSTI</sequence>
<feature type="compositionally biased region" description="Gly residues" evidence="1">
    <location>
        <begin position="243"/>
        <end position="253"/>
    </location>
</feature>
<dbReference type="Proteomes" id="UP000002630">
    <property type="component" value="Linkage Group LG05"/>
</dbReference>
<accession>D7FTU0</accession>
<evidence type="ECO:0000256" key="2">
    <source>
        <dbReference type="SAM" id="Phobius"/>
    </source>
</evidence>
<evidence type="ECO:0000313" key="4">
    <source>
        <dbReference type="Proteomes" id="UP000002630"/>
    </source>
</evidence>
<keyword evidence="2" id="KW-0812">Transmembrane</keyword>
<feature type="transmembrane region" description="Helical" evidence="2">
    <location>
        <begin position="140"/>
        <end position="167"/>
    </location>
</feature>
<organism evidence="3 4">
    <name type="scientific">Ectocarpus siliculosus</name>
    <name type="common">Brown alga</name>
    <name type="synonym">Conferva siliculosa</name>
    <dbReference type="NCBI Taxonomy" id="2880"/>
    <lineage>
        <taxon>Eukaryota</taxon>
        <taxon>Sar</taxon>
        <taxon>Stramenopiles</taxon>
        <taxon>Ochrophyta</taxon>
        <taxon>PX clade</taxon>
        <taxon>Phaeophyceae</taxon>
        <taxon>Ectocarpales</taxon>
        <taxon>Ectocarpaceae</taxon>
        <taxon>Ectocarpus</taxon>
    </lineage>
</organism>
<feature type="compositionally biased region" description="Basic and acidic residues" evidence="1">
    <location>
        <begin position="222"/>
        <end position="231"/>
    </location>
</feature>
<dbReference type="EMBL" id="FN649730">
    <property type="protein sequence ID" value="CBJ31467.1"/>
    <property type="molecule type" value="Genomic_DNA"/>
</dbReference>
<keyword evidence="2" id="KW-0472">Membrane</keyword>
<dbReference type="InParanoid" id="D7FTU0"/>
<reference evidence="3 4" key="1">
    <citation type="journal article" date="2010" name="Nature">
        <title>The Ectocarpus genome and the independent evolution of multicellularity in brown algae.</title>
        <authorList>
            <person name="Cock J.M."/>
            <person name="Sterck L."/>
            <person name="Rouze P."/>
            <person name="Scornet D."/>
            <person name="Allen A.E."/>
            <person name="Amoutzias G."/>
            <person name="Anthouard V."/>
            <person name="Artiguenave F."/>
            <person name="Aury J.M."/>
            <person name="Badger J.H."/>
            <person name="Beszteri B."/>
            <person name="Billiau K."/>
            <person name="Bonnet E."/>
            <person name="Bothwell J.H."/>
            <person name="Bowler C."/>
            <person name="Boyen C."/>
            <person name="Brownlee C."/>
            <person name="Carrano C.J."/>
            <person name="Charrier B."/>
            <person name="Cho G.Y."/>
            <person name="Coelho S.M."/>
            <person name="Collen J."/>
            <person name="Corre E."/>
            <person name="Da Silva C."/>
            <person name="Delage L."/>
            <person name="Delaroque N."/>
            <person name="Dittami S.M."/>
            <person name="Doulbeau S."/>
            <person name="Elias M."/>
            <person name="Farnham G."/>
            <person name="Gachon C.M."/>
            <person name="Gschloessl B."/>
            <person name="Heesch S."/>
            <person name="Jabbari K."/>
            <person name="Jubin C."/>
            <person name="Kawai H."/>
            <person name="Kimura K."/>
            <person name="Kloareg B."/>
            <person name="Kupper F.C."/>
            <person name="Lang D."/>
            <person name="Le Bail A."/>
            <person name="Leblanc C."/>
            <person name="Lerouge P."/>
            <person name="Lohr M."/>
            <person name="Lopez P.J."/>
            <person name="Martens C."/>
            <person name="Maumus F."/>
            <person name="Michel G."/>
            <person name="Miranda-Saavedra D."/>
            <person name="Morales J."/>
            <person name="Moreau H."/>
            <person name="Motomura T."/>
            <person name="Nagasato C."/>
            <person name="Napoli C.A."/>
            <person name="Nelson D.R."/>
            <person name="Nyvall-Collen P."/>
            <person name="Peters A.F."/>
            <person name="Pommier C."/>
            <person name="Potin P."/>
            <person name="Poulain J."/>
            <person name="Quesneville H."/>
            <person name="Read B."/>
            <person name="Rensing S.A."/>
            <person name="Ritter A."/>
            <person name="Rousvoal S."/>
            <person name="Samanta M."/>
            <person name="Samson G."/>
            <person name="Schroeder D.C."/>
            <person name="Segurens B."/>
            <person name="Strittmatter M."/>
            <person name="Tonon T."/>
            <person name="Tregear J.W."/>
            <person name="Valentin K."/>
            <person name="von Dassow P."/>
            <person name="Yamagishi T."/>
            <person name="Van de Peer Y."/>
            <person name="Wincker P."/>
        </authorList>
    </citation>
    <scope>NUCLEOTIDE SEQUENCE [LARGE SCALE GENOMIC DNA]</scope>
    <source>
        <strain evidence="4">Ec32 / CCAP1310/4</strain>
    </source>
</reference>
<proteinExistence type="predicted"/>
<evidence type="ECO:0000256" key="1">
    <source>
        <dbReference type="SAM" id="MobiDB-lite"/>
    </source>
</evidence>
<evidence type="ECO:0008006" key="5">
    <source>
        <dbReference type="Google" id="ProtNLM"/>
    </source>
</evidence>
<dbReference type="AlphaFoldDB" id="D7FTU0"/>
<dbReference type="EMBL" id="FN648439">
    <property type="protein sequence ID" value="CBJ31467.1"/>
    <property type="molecule type" value="Genomic_DNA"/>
</dbReference>
<name>D7FTU0_ECTSI</name>
<dbReference type="OrthoDB" id="5950997at2759"/>
<feature type="region of interest" description="Disordered" evidence="1">
    <location>
        <begin position="204"/>
        <end position="315"/>
    </location>
</feature>